<dbReference type="UniPathway" id="UPA00074">
    <property type="reaction ID" value="UER00126"/>
</dbReference>
<proteinExistence type="inferred from homology"/>
<dbReference type="GO" id="GO:0006189">
    <property type="term" value="P:'de novo' IMP biosynthetic process"/>
    <property type="evidence" value="ECO:0007669"/>
    <property type="project" value="UniProtKB-UniRule"/>
</dbReference>
<comment type="caution">
    <text evidence="8">The sequence shown here is derived from an EMBL/GenBank/DDBJ whole genome shotgun (WGS) entry which is preliminary data.</text>
</comment>
<evidence type="ECO:0000256" key="5">
    <source>
        <dbReference type="ARBA" id="ARBA00047664"/>
    </source>
</evidence>
<evidence type="ECO:0000256" key="1">
    <source>
        <dbReference type="ARBA" id="ARBA00005054"/>
    </source>
</evidence>
<dbReference type="InterPro" id="IPR002376">
    <property type="entry name" value="Formyl_transf_N"/>
</dbReference>
<dbReference type="GO" id="GO:0005829">
    <property type="term" value="C:cytosol"/>
    <property type="evidence" value="ECO:0007669"/>
    <property type="project" value="TreeGrafter"/>
</dbReference>
<evidence type="ECO:0000256" key="2">
    <source>
        <dbReference type="ARBA" id="ARBA00022679"/>
    </source>
</evidence>
<dbReference type="Proteomes" id="UP000194798">
    <property type="component" value="Unassembled WGS sequence"/>
</dbReference>
<feature type="site" description="Raises pKa of active site His" evidence="6">
    <location>
        <position position="142"/>
    </location>
</feature>
<dbReference type="EMBL" id="MSLT01000024">
    <property type="protein sequence ID" value="OUD11725.1"/>
    <property type="molecule type" value="Genomic_DNA"/>
</dbReference>
<gene>
    <name evidence="6" type="primary">purN</name>
    <name evidence="8" type="ORF">TPSD3_16890</name>
</gene>
<dbReference type="InterPro" id="IPR036477">
    <property type="entry name" value="Formyl_transf_N_sf"/>
</dbReference>
<name>A0A251X368_9GAMM</name>
<evidence type="ECO:0000259" key="7">
    <source>
        <dbReference type="Pfam" id="PF00551"/>
    </source>
</evidence>
<keyword evidence="9" id="KW-1185">Reference proteome</keyword>
<evidence type="ECO:0000256" key="6">
    <source>
        <dbReference type="HAMAP-Rule" id="MF_01930"/>
    </source>
</evidence>
<feature type="active site" description="Proton donor" evidence="6">
    <location>
        <position position="106"/>
    </location>
</feature>
<feature type="binding site" evidence="6">
    <location>
        <position position="104"/>
    </location>
    <ligand>
        <name>(6R)-10-formyltetrahydrofolate</name>
        <dbReference type="ChEBI" id="CHEBI:195366"/>
    </ligand>
</feature>
<dbReference type="CDD" id="cd08645">
    <property type="entry name" value="FMT_core_GART"/>
    <property type="match status" value="1"/>
</dbReference>
<feature type="domain" description="Formyl transferase N-terminal" evidence="7">
    <location>
        <begin position="3"/>
        <end position="179"/>
    </location>
</feature>
<dbReference type="AlphaFoldDB" id="A0A251X368"/>
<keyword evidence="3 6" id="KW-0658">Purine biosynthesis</keyword>
<evidence type="ECO:0000313" key="8">
    <source>
        <dbReference type="EMBL" id="OUD11725.1"/>
    </source>
</evidence>
<keyword evidence="2 6" id="KW-0808">Transferase</keyword>
<dbReference type="HAMAP" id="MF_01930">
    <property type="entry name" value="PurN"/>
    <property type="match status" value="1"/>
</dbReference>
<sequence>MLNVVILISGRGSNMQAIVETEDSLLAVRAIVSNRADAAGLRYAQAKNITTHVLSHHDYADRTAFDRALQACIDQYAPDAVVLAGFMRILGREFVQHYAGRLFNIHPSLLPDFKGLDTHRRVLEAGCREHGASVHFVTEDLDGGPVIAQVKVPILPNDTEDTLATRVLAKEHYLYPKVLQQFAAGEFYLHNGQVVWTQK</sequence>
<dbReference type="PROSITE" id="PS00373">
    <property type="entry name" value="GART"/>
    <property type="match status" value="1"/>
</dbReference>
<evidence type="ECO:0000256" key="4">
    <source>
        <dbReference type="ARBA" id="ARBA00038440"/>
    </source>
</evidence>
<evidence type="ECO:0000256" key="3">
    <source>
        <dbReference type="ARBA" id="ARBA00022755"/>
    </source>
</evidence>
<comment type="function">
    <text evidence="6">Catalyzes the transfer of a formyl group from 10-formyltetrahydrofolate to 5-phospho-ribosyl-glycinamide (GAR), producing 5-phospho-ribosyl-N-formylglycinamide (FGAR) and tetrahydrofolate.</text>
</comment>
<comment type="similarity">
    <text evidence="4 6">Belongs to the GART family.</text>
</comment>
<dbReference type="PANTHER" id="PTHR43369:SF2">
    <property type="entry name" value="PHOSPHORIBOSYLGLYCINAMIDE FORMYLTRANSFERASE"/>
    <property type="match status" value="1"/>
</dbReference>
<dbReference type="RefSeq" id="WP_086489742.1">
    <property type="nucleotide sequence ID" value="NZ_MSLT01000024.1"/>
</dbReference>
<protein>
    <recommendedName>
        <fullName evidence="6">Phosphoribosylglycinamide formyltransferase</fullName>
        <ecNumber evidence="6">2.1.2.2</ecNumber>
    </recommendedName>
    <alternativeName>
        <fullName evidence="6">5'-phosphoribosylglycinamide transformylase</fullName>
    </alternativeName>
    <alternativeName>
        <fullName evidence="6">GAR transformylase</fullName>
        <shortName evidence="6">GART</shortName>
    </alternativeName>
</protein>
<dbReference type="InterPro" id="IPR004607">
    <property type="entry name" value="GART"/>
</dbReference>
<dbReference type="SUPFAM" id="SSF53328">
    <property type="entry name" value="Formyltransferase"/>
    <property type="match status" value="1"/>
</dbReference>
<accession>A0A251X368</accession>
<feature type="binding site" evidence="6">
    <location>
        <position position="62"/>
    </location>
    <ligand>
        <name>(6R)-10-formyltetrahydrofolate</name>
        <dbReference type="ChEBI" id="CHEBI:195366"/>
    </ligand>
</feature>
<feature type="binding site" evidence="6">
    <location>
        <begin position="12"/>
        <end position="14"/>
    </location>
    <ligand>
        <name>N(1)-(5-phospho-beta-D-ribosyl)glycinamide</name>
        <dbReference type="ChEBI" id="CHEBI:143788"/>
    </ligand>
</feature>
<feature type="binding site" evidence="6">
    <location>
        <begin position="87"/>
        <end position="90"/>
    </location>
    <ligand>
        <name>(6R)-10-formyltetrahydrofolate</name>
        <dbReference type="ChEBI" id="CHEBI:195366"/>
    </ligand>
</feature>
<dbReference type="EC" id="2.1.2.2" evidence="6"/>
<dbReference type="InterPro" id="IPR001555">
    <property type="entry name" value="GART_AS"/>
</dbReference>
<dbReference type="Gene3D" id="3.40.50.170">
    <property type="entry name" value="Formyl transferase, N-terminal domain"/>
    <property type="match status" value="1"/>
</dbReference>
<evidence type="ECO:0000313" key="9">
    <source>
        <dbReference type="Proteomes" id="UP000194798"/>
    </source>
</evidence>
<comment type="catalytic activity">
    <reaction evidence="5 6">
        <text>N(1)-(5-phospho-beta-D-ribosyl)glycinamide + (6R)-10-formyltetrahydrofolate = N(2)-formyl-N(1)-(5-phospho-beta-D-ribosyl)glycinamide + (6S)-5,6,7,8-tetrahydrofolate + H(+)</text>
        <dbReference type="Rhea" id="RHEA:15053"/>
        <dbReference type="ChEBI" id="CHEBI:15378"/>
        <dbReference type="ChEBI" id="CHEBI:57453"/>
        <dbReference type="ChEBI" id="CHEBI:143788"/>
        <dbReference type="ChEBI" id="CHEBI:147286"/>
        <dbReference type="ChEBI" id="CHEBI:195366"/>
        <dbReference type="EC" id="2.1.2.2"/>
    </reaction>
</comment>
<dbReference type="NCBIfam" id="TIGR00639">
    <property type="entry name" value="PurN"/>
    <property type="match status" value="1"/>
</dbReference>
<comment type="pathway">
    <text evidence="1 6">Purine metabolism; IMP biosynthesis via de novo pathway; N(2)-formyl-N(1)-(5-phospho-D-ribosyl)glycinamide from N(1)-(5-phospho-D-ribosyl)glycinamide (10-formyl THF route): step 1/1.</text>
</comment>
<dbReference type="Pfam" id="PF00551">
    <property type="entry name" value="Formyl_trans_N"/>
    <property type="match status" value="1"/>
</dbReference>
<organism evidence="8 9">
    <name type="scientific">Thioflexithrix psekupsensis</name>
    <dbReference type="NCBI Taxonomy" id="1570016"/>
    <lineage>
        <taxon>Bacteria</taxon>
        <taxon>Pseudomonadati</taxon>
        <taxon>Pseudomonadota</taxon>
        <taxon>Gammaproteobacteria</taxon>
        <taxon>Thiotrichales</taxon>
        <taxon>Thioflexithrix</taxon>
    </lineage>
</organism>
<dbReference type="OrthoDB" id="9806170at2"/>
<dbReference type="PANTHER" id="PTHR43369">
    <property type="entry name" value="PHOSPHORIBOSYLGLYCINAMIDE FORMYLTRANSFERASE"/>
    <property type="match status" value="1"/>
</dbReference>
<reference evidence="8 9" key="1">
    <citation type="submission" date="2016-12" db="EMBL/GenBank/DDBJ databases">
        <title>Thioflexothrix psekupsii D3 genome sequencing and assembly.</title>
        <authorList>
            <person name="Fomenkov A."/>
            <person name="Vincze T."/>
            <person name="Grabovich M."/>
            <person name="Anton B.P."/>
            <person name="Dubinina G."/>
            <person name="Orlova M."/>
            <person name="Belousova E."/>
            <person name="Roberts R.J."/>
        </authorList>
    </citation>
    <scope>NUCLEOTIDE SEQUENCE [LARGE SCALE GENOMIC DNA]</scope>
    <source>
        <strain evidence="8">D3</strain>
    </source>
</reference>
<dbReference type="GO" id="GO:0004644">
    <property type="term" value="F:phosphoribosylglycinamide formyltransferase activity"/>
    <property type="evidence" value="ECO:0007669"/>
    <property type="project" value="UniProtKB-UniRule"/>
</dbReference>